<dbReference type="InterPro" id="IPR051729">
    <property type="entry name" value="Opine/Lysopine_DH"/>
</dbReference>
<dbReference type="InterPro" id="IPR036291">
    <property type="entry name" value="NAD(P)-bd_dom_sf"/>
</dbReference>
<organism evidence="3">
    <name type="scientific">Heterosigma akashiwo</name>
    <name type="common">Chromophytic alga</name>
    <name type="synonym">Heterosigma carterae</name>
    <dbReference type="NCBI Taxonomy" id="2829"/>
    <lineage>
        <taxon>Eukaryota</taxon>
        <taxon>Sar</taxon>
        <taxon>Stramenopiles</taxon>
        <taxon>Ochrophyta</taxon>
        <taxon>Raphidophyceae</taxon>
        <taxon>Chattonellales</taxon>
        <taxon>Chattonellaceae</taxon>
        <taxon>Heterosigma</taxon>
    </lineage>
</organism>
<dbReference type="AlphaFoldDB" id="A0A6S9G6Y7"/>
<evidence type="ECO:0000313" key="3">
    <source>
        <dbReference type="EMBL" id="CAE0637780.1"/>
    </source>
</evidence>
<dbReference type="SUPFAM" id="SSF48179">
    <property type="entry name" value="6-phosphogluconate dehydrogenase C-terminal domain-like"/>
    <property type="match status" value="1"/>
</dbReference>
<accession>A0A6S9G6Y7</accession>
<sequence>MTLSRAQADEMMKKNLTAQKATGPVWAPKQITVCGGGNSATVAAGYFAAKGYRVNVFTRRPQQWQRRLRITTAGSSWEGRGTFEGELALVSADAAEAVRGSDVVLIAAPANAHPDLLKAVAPHVDYGAAVGAIFAQGGFDWAAKHAFGPELFQHVGVLFGLQNIPWICKCTKYGAEGKIIGPKQSLYVATYPVEEKEAFAAKVEALFDIPCQTLPNFLNLTLTPSNQILHPARYYGIFRDWDGRRTYTRDELAARNGLTLYDDFDDFSAECLAAIDNELQQIRHALCRACPQLDLSYVPPIGERILRQYGKDVADGSSLKAIFNSNIGYRGCFTPLQEVAPGEFQPALQSRLFWEDIPFGLVILKSLVEMLGNFPTPTLDHFIRWHQQFMGKEYLGADGQLNPLLIMETGSPYKYGIHTLEDLVSTCLPQTMAAYRPPRARL</sequence>
<dbReference type="InterPro" id="IPR008927">
    <property type="entry name" value="6-PGluconate_DH-like_C_sf"/>
</dbReference>
<dbReference type="Gene3D" id="3.40.50.720">
    <property type="entry name" value="NAD(P)-binding Rossmann-like Domain"/>
    <property type="match status" value="1"/>
</dbReference>
<dbReference type="InterPro" id="IPR003421">
    <property type="entry name" value="Opine_DH"/>
</dbReference>
<gene>
    <name evidence="3" type="ORF">HAKA00212_LOCUS16557</name>
</gene>
<evidence type="ECO:0000259" key="2">
    <source>
        <dbReference type="Pfam" id="PF03807"/>
    </source>
</evidence>
<dbReference type="PANTHER" id="PTHR38015">
    <property type="entry name" value="BLR6086 PROTEIN"/>
    <property type="match status" value="1"/>
</dbReference>
<dbReference type="GO" id="GO:0016491">
    <property type="term" value="F:oxidoreductase activity"/>
    <property type="evidence" value="ECO:0007669"/>
    <property type="project" value="InterPro"/>
</dbReference>
<dbReference type="SUPFAM" id="SSF51735">
    <property type="entry name" value="NAD(P)-binding Rossmann-fold domains"/>
    <property type="match status" value="1"/>
</dbReference>
<evidence type="ECO:0000259" key="1">
    <source>
        <dbReference type="Pfam" id="PF02317"/>
    </source>
</evidence>
<dbReference type="InterPro" id="IPR013328">
    <property type="entry name" value="6PGD_dom2"/>
</dbReference>
<dbReference type="InterPro" id="IPR028939">
    <property type="entry name" value="P5C_Rdtase_cat_N"/>
</dbReference>
<dbReference type="PANTHER" id="PTHR38015:SF1">
    <property type="entry name" value="OPINE DEHYDROGENASE DOMAIN-CONTAINING PROTEIN"/>
    <property type="match status" value="1"/>
</dbReference>
<feature type="domain" description="Opine dehydrogenase" evidence="1">
    <location>
        <begin position="214"/>
        <end position="390"/>
    </location>
</feature>
<protein>
    <submittedName>
        <fullName evidence="3">Uncharacterized protein</fullName>
    </submittedName>
</protein>
<dbReference type="Pfam" id="PF03807">
    <property type="entry name" value="F420_oxidored"/>
    <property type="match status" value="1"/>
</dbReference>
<dbReference type="EMBL" id="HBIU01035992">
    <property type="protein sequence ID" value="CAE0637780.1"/>
    <property type="molecule type" value="Transcribed_RNA"/>
</dbReference>
<proteinExistence type="predicted"/>
<dbReference type="Pfam" id="PF02317">
    <property type="entry name" value="Octopine_DH"/>
    <property type="match status" value="1"/>
</dbReference>
<feature type="domain" description="Pyrroline-5-carboxylate reductase catalytic N-terminal" evidence="2">
    <location>
        <begin position="31"/>
        <end position="120"/>
    </location>
</feature>
<dbReference type="Gene3D" id="1.10.1040.10">
    <property type="entry name" value="N-(1-d-carboxylethyl)-l-norvaline Dehydrogenase, domain 2"/>
    <property type="match status" value="1"/>
</dbReference>
<name>A0A6S9G6Y7_HETAK</name>
<reference evidence="3" key="1">
    <citation type="submission" date="2021-01" db="EMBL/GenBank/DDBJ databases">
        <authorList>
            <person name="Corre E."/>
            <person name="Pelletier E."/>
            <person name="Niang G."/>
            <person name="Scheremetjew M."/>
            <person name="Finn R."/>
            <person name="Kale V."/>
            <person name="Holt S."/>
            <person name="Cochrane G."/>
            <person name="Meng A."/>
            <person name="Brown T."/>
            <person name="Cohen L."/>
        </authorList>
    </citation>
    <scope>NUCLEOTIDE SEQUENCE</scope>
    <source>
        <strain evidence="3">CCMP3107</strain>
    </source>
</reference>